<reference evidence="2 3" key="1">
    <citation type="submission" date="2015-10" db="EMBL/GenBank/DDBJ databases">
        <title>Draft genome sequence of pyrrolomycin-producing Streptomyces vitaminophilus.</title>
        <authorList>
            <person name="Graham D.E."/>
            <person name="Mahan K.M."/>
            <person name="Klingeman D.M."/>
            <person name="Hettich R.L."/>
            <person name="Parry R.J."/>
        </authorList>
    </citation>
    <scope>NUCLEOTIDE SEQUENCE [LARGE SCALE GENOMIC DNA]</scope>
    <source>
        <strain evidence="2 3">ATCC 31673</strain>
    </source>
</reference>
<evidence type="ECO:0000313" key="2">
    <source>
        <dbReference type="EMBL" id="KRV46459.1"/>
    </source>
</evidence>
<name>A0A0T6LK43_WENVI</name>
<keyword evidence="3" id="KW-1185">Reference proteome</keyword>
<dbReference type="eggNOG" id="ENOG50320J0">
    <property type="taxonomic scope" value="Bacteria"/>
</dbReference>
<dbReference type="InterPro" id="IPR036005">
    <property type="entry name" value="Creatinase/aminopeptidase-like"/>
</dbReference>
<evidence type="ECO:0000313" key="3">
    <source>
        <dbReference type="Proteomes" id="UP000050867"/>
    </source>
</evidence>
<dbReference type="AlphaFoldDB" id="A0A0T6LK43"/>
<dbReference type="InterPro" id="IPR000994">
    <property type="entry name" value="Pept_M24"/>
</dbReference>
<evidence type="ECO:0000259" key="1">
    <source>
        <dbReference type="Pfam" id="PF00557"/>
    </source>
</evidence>
<feature type="domain" description="Peptidase M24" evidence="1">
    <location>
        <begin position="3"/>
        <end position="161"/>
    </location>
</feature>
<dbReference type="PANTHER" id="PTHR46112">
    <property type="entry name" value="AMINOPEPTIDASE"/>
    <property type="match status" value="1"/>
</dbReference>
<organism evidence="2 3">
    <name type="scientific">Wenjunlia vitaminophila</name>
    <name type="common">Streptomyces vitaminophilus</name>
    <dbReference type="NCBI Taxonomy" id="76728"/>
    <lineage>
        <taxon>Bacteria</taxon>
        <taxon>Bacillati</taxon>
        <taxon>Actinomycetota</taxon>
        <taxon>Actinomycetes</taxon>
        <taxon>Kitasatosporales</taxon>
        <taxon>Streptomycetaceae</taxon>
        <taxon>Wenjunlia</taxon>
    </lineage>
</organism>
<dbReference type="EMBL" id="LLZU01000039">
    <property type="protein sequence ID" value="KRV46459.1"/>
    <property type="molecule type" value="Genomic_DNA"/>
</dbReference>
<accession>A0A0T6LK43</accession>
<dbReference type="STRING" id="76728.AQ490_11210"/>
<dbReference type="SUPFAM" id="SSF55920">
    <property type="entry name" value="Creatinase/aminopeptidase"/>
    <property type="match status" value="1"/>
</dbReference>
<dbReference type="CDD" id="cd01066">
    <property type="entry name" value="APP_MetAP"/>
    <property type="match status" value="1"/>
</dbReference>
<dbReference type="PANTHER" id="PTHR46112:SF2">
    <property type="entry name" value="XAA-PRO AMINOPEPTIDASE P-RELATED"/>
    <property type="match status" value="1"/>
</dbReference>
<proteinExistence type="predicted"/>
<protein>
    <recommendedName>
        <fullName evidence="1">Peptidase M24 domain-containing protein</fullName>
    </recommendedName>
</protein>
<gene>
    <name evidence="2" type="ORF">AQ490_11210</name>
</gene>
<dbReference type="Proteomes" id="UP000050867">
    <property type="component" value="Unassembled WGS sequence"/>
</dbReference>
<comment type="caution">
    <text evidence="2">The sequence shown here is derived from an EMBL/GenBank/DDBJ whole genome shotgun (WGS) entry which is preliminary data.</text>
</comment>
<dbReference type="InterPro" id="IPR050659">
    <property type="entry name" value="Peptidase_M24B"/>
</dbReference>
<dbReference type="Gene3D" id="3.90.230.10">
    <property type="entry name" value="Creatinase/methionine aminopeptidase superfamily"/>
    <property type="match status" value="1"/>
</dbReference>
<dbReference type="Pfam" id="PF00557">
    <property type="entry name" value="Peptidase_M24"/>
    <property type="match status" value="1"/>
</dbReference>
<sequence>MTAQRLAVAVAELVAAQARAGQTEIAVRDWTEGLLDARGSTGVWTPTNVGFGAGTLSCFPTDKPSDRVLWNIDLGFVDVHPITADGWWGDCTRSFMRGDNPGYREALETMRHVHETTLAAARPGMRACDLFFAFQEALEPTGLLLLDRLNNIGHSLDRSTSYDLGYLDPWNETRLWGAWAVEPFMGNHLWGVKQEDVIWFGRDNCVVIR</sequence>